<organism evidence="2 3">
    <name type="scientific">Streptomyces andamanensis</name>
    <dbReference type="NCBI Taxonomy" id="1565035"/>
    <lineage>
        <taxon>Bacteria</taxon>
        <taxon>Bacillati</taxon>
        <taxon>Actinomycetota</taxon>
        <taxon>Actinomycetes</taxon>
        <taxon>Kitasatosporales</taxon>
        <taxon>Streptomycetaceae</taxon>
        <taxon>Streptomyces</taxon>
    </lineage>
</organism>
<feature type="transmembrane region" description="Helical" evidence="1">
    <location>
        <begin position="62"/>
        <end position="81"/>
    </location>
</feature>
<keyword evidence="1" id="KW-1133">Transmembrane helix</keyword>
<feature type="transmembrane region" description="Helical" evidence="1">
    <location>
        <begin position="36"/>
        <end position="56"/>
    </location>
</feature>
<comment type="caution">
    <text evidence="2">The sequence shown here is derived from an EMBL/GenBank/DDBJ whole genome shotgun (WGS) entry which is preliminary data.</text>
</comment>
<dbReference type="Proteomes" id="UP001595824">
    <property type="component" value="Unassembled WGS sequence"/>
</dbReference>
<feature type="transmembrane region" description="Helical" evidence="1">
    <location>
        <begin position="178"/>
        <end position="200"/>
    </location>
</feature>
<feature type="transmembrane region" description="Helical" evidence="1">
    <location>
        <begin position="88"/>
        <end position="106"/>
    </location>
</feature>
<keyword evidence="1" id="KW-0472">Membrane</keyword>
<evidence type="ECO:0000313" key="3">
    <source>
        <dbReference type="Proteomes" id="UP001595824"/>
    </source>
</evidence>
<feature type="transmembrane region" description="Helical" evidence="1">
    <location>
        <begin position="6"/>
        <end position="24"/>
    </location>
</feature>
<feature type="transmembrane region" description="Helical" evidence="1">
    <location>
        <begin position="112"/>
        <end position="132"/>
    </location>
</feature>
<dbReference type="RefSeq" id="WP_381742587.1">
    <property type="nucleotide sequence ID" value="NZ_JBHSDP010000025.1"/>
</dbReference>
<keyword evidence="1" id="KW-0812">Transmembrane</keyword>
<evidence type="ECO:0000256" key="1">
    <source>
        <dbReference type="SAM" id="Phobius"/>
    </source>
</evidence>
<feature type="transmembrane region" description="Helical" evidence="1">
    <location>
        <begin position="139"/>
        <end position="158"/>
    </location>
</feature>
<feature type="transmembrane region" description="Helical" evidence="1">
    <location>
        <begin position="212"/>
        <end position="233"/>
    </location>
</feature>
<dbReference type="EMBL" id="JBHSDP010000025">
    <property type="protein sequence ID" value="MFC4331321.1"/>
    <property type="molecule type" value="Genomic_DNA"/>
</dbReference>
<name>A0ABV8TKZ2_9ACTN</name>
<reference evidence="3" key="1">
    <citation type="journal article" date="2019" name="Int. J. Syst. Evol. Microbiol.">
        <title>The Global Catalogue of Microorganisms (GCM) 10K type strain sequencing project: providing services to taxonomists for standard genome sequencing and annotation.</title>
        <authorList>
            <consortium name="The Broad Institute Genomics Platform"/>
            <consortium name="The Broad Institute Genome Sequencing Center for Infectious Disease"/>
            <person name="Wu L."/>
            <person name="Ma J."/>
        </authorList>
    </citation>
    <scope>NUCLEOTIDE SEQUENCE [LARGE SCALE GENOMIC DNA]</scope>
    <source>
        <strain evidence="3">PCU 347</strain>
    </source>
</reference>
<evidence type="ECO:0000313" key="2">
    <source>
        <dbReference type="EMBL" id="MFC4331321.1"/>
    </source>
</evidence>
<gene>
    <name evidence="2" type="ORF">ACFPC0_26800</name>
</gene>
<protein>
    <submittedName>
        <fullName evidence="2">Uncharacterized protein</fullName>
    </submittedName>
</protein>
<proteinExistence type="predicted"/>
<sequence length="350" mass="34895">MSGTALVALSCCVALLMAVADGYLAKVAMPRPPVGVYAAADVAVLCVGVVVAPLLYGALPGAWVSALFGLVFCVAVQFTLAPLCSGRWAWCLALAATALTAGAAVADLSAGVRAGTDLVLAVAVVGVANLWAQSGMRSAHVAALAAALTCYDLVATTLTDVTGDFFAQVRGRPFAPLLALTGGAHPVAVGLGDLLLLVLFPLVAAKAYGRPAALLAGAVGVVVTSAISVLFAVGALTEGFPLLTALGPLIVAQHLVWSRRAGGERTTAEWRAGAAGPALRAGAGGAEPDAVLAAAVAATLREGPNEVLPEGGWVVLCEGRVVGTGASPGLARRDARERGEDTGPLVARLV</sequence>
<accession>A0ABV8TKZ2</accession>
<keyword evidence="3" id="KW-1185">Reference proteome</keyword>